<dbReference type="GO" id="GO:0009307">
    <property type="term" value="P:DNA restriction-modification system"/>
    <property type="evidence" value="ECO:0007669"/>
    <property type="project" value="UniProtKB-KW"/>
</dbReference>
<keyword evidence="7" id="KW-1185">Reference proteome</keyword>
<keyword evidence="1" id="KW-0489">Methyltransferase</keyword>
<dbReference type="GO" id="GO:0003677">
    <property type="term" value="F:DNA binding"/>
    <property type="evidence" value="ECO:0007669"/>
    <property type="project" value="InterPro"/>
</dbReference>
<dbReference type="InterPro" id="IPR002295">
    <property type="entry name" value="N4/N6-MTase_EcoPI_Mod-like"/>
</dbReference>
<accession>A0A0R2CVZ2</accession>
<keyword evidence="2" id="KW-0808">Transferase</keyword>
<dbReference type="InterPro" id="IPR002941">
    <property type="entry name" value="DNA_methylase_N4/N6"/>
</dbReference>
<sequence>MKSVFYDILDITNKEERIKVSKKCGISVEDLEYYSNNSIIPIGENKEKIKKFLEINETEYKLLFGDVDAKLLEKIKMNAKKITEILGPDDSRSSIIEKSIPDFTTDFGKLYNSDCMKLLKETPNNSVDMFFADPPFNLGKKYNSSVNDNLEVDAYVNWCSEWIREGVRILKPGGSLFLWNIPKWNVRLSEILSRYLNFRNWIAVDMKYGMPIRGRLYPAHYSLLYYSKGKKVSSFTPERIPLDVCPVCGHEIKDYGGYKHRLNEHGMTLSDVWKDIYPVRHSKYKNRKSNELSIKLMDRIIGMSTKPGDTIFDPFGGSGTTYLVAELLKRRWIGSEIGSIKPIENRLVSKDKERDQLKSIHDAKNRLFLNKTIRQRKSNNYWLP</sequence>
<dbReference type="RefSeq" id="WP_057876076.1">
    <property type="nucleotide sequence ID" value="NZ_AYZD01000017.1"/>
</dbReference>
<dbReference type="InterPro" id="IPR029063">
    <property type="entry name" value="SAM-dependent_MTases_sf"/>
</dbReference>
<evidence type="ECO:0000313" key="7">
    <source>
        <dbReference type="Proteomes" id="UP000051015"/>
    </source>
</evidence>
<keyword evidence="3" id="KW-0949">S-adenosyl-L-methionine</keyword>
<comment type="caution">
    <text evidence="6">The sequence shown here is derived from an EMBL/GenBank/DDBJ whole genome shotgun (WGS) entry which is preliminary data.</text>
</comment>
<name>A0A0R2CVZ2_9LACO</name>
<proteinExistence type="predicted"/>
<dbReference type="AlphaFoldDB" id="A0A0R2CVZ2"/>
<evidence type="ECO:0000256" key="4">
    <source>
        <dbReference type="ARBA" id="ARBA00022747"/>
    </source>
</evidence>
<dbReference type="SUPFAM" id="SSF53335">
    <property type="entry name" value="S-adenosyl-L-methionine-dependent methyltransferases"/>
    <property type="match status" value="1"/>
</dbReference>
<dbReference type="GO" id="GO:0032259">
    <property type="term" value="P:methylation"/>
    <property type="evidence" value="ECO:0007669"/>
    <property type="project" value="UniProtKB-KW"/>
</dbReference>
<dbReference type="EMBL" id="AYZD01000017">
    <property type="protein sequence ID" value="KRM95998.1"/>
    <property type="molecule type" value="Genomic_DNA"/>
</dbReference>
<dbReference type="PATRIC" id="fig|1423725.3.peg.1094"/>
<evidence type="ECO:0000256" key="1">
    <source>
        <dbReference type="ARBA" id="ARBA00022603"/>
    </source>
</evidence>
<dbReference type="Proteomes" id="UP000051015">
    <property type="component" value="Unassembled WGS sequence"/>
</dbReference>
<dbReference type="GO" id="GO:0008170">
    <property type="term" value="F:N-methyltransferase activity"/>
    <property type="evidence" value="ECO:0007669"/>
    <property type="project" value="InterPro"/>
</dbReference>
<evidence type="ECO:0000259" key="5">
    <source>
        <dbReference type="Pfam" id="PF01555"/>
    </source>
</evidence>
<evidence type="ECO:0000313" key="6">
    <source>
        <dbReference type="EMBL" id="KRM95998.1"/>
    </source>
</evidence>
<gene>
    <name evidence="6" type="ORF">FC19_GL001062</name>
</gene>
<evidence type="ECO:0000256" key="3">
    <source>
        <dbReference type="ARBA" id="ARBA00022691"/>
    </source>
</evidence>
<dbReference type="PRINTS" id="PR00506">
    <property type="entry name" value="D21N6MTFRASE"/>
</dbReference>
<evidence type="ECO:0000256" key="2">
    <source>
        <dbReference type="ARBA" id="ARBA00022679"/>
    </source>
</evidence>
<keyword evidence="4" id="KW-0680">Restriction system</keyword>
<dbReference type="STRING" id="1423725.FC19_GL001062"/>
<dbReference type="Gene3D" id="3.40.50.150">
    <property type="entry name" value="Vaccinia Virus protein VP39"/>
    <property type="match status" value="1"/>
</dbReference>
<organism evidence="6 7">
    <name type="scientific">Liquorilactobacillus aquaticus DSM 21051</name>
    <dbReference type="NCBI Taxonomy" id="1423725"/>
    <lineage>
        <taxon>Bacteria</taxon>
        <taxon>Bacillati</taxon>
        <taxon>Bacillota</taxon>
        <taxon>Bacilli</taxon>
        <taxon>Lactobacillales</taxon>
        <taxon>Lactobacillaceae</taxon>
        <taxon>Liquorilactobacillus</taxon>
    </lineage>
</organism>
<dbReference type="Pfam" id="PF01555">
    <property type="entry name" value="N6_N4_Mtase"/>
    <property type="match status" value="1"/>
</dbReference>
<reference evidence="6 7" key="1">
    <citation type="journal article" date="2015" name="Genome Announc.">
        <title>Expanding the biotechnology potential of lactobacilli through comparative genomics of 213 strains and associated genera.</title>
        <authorList>
            <person name="Sun Z."/>
            <person name="Harris H.M."/>
            <person name="McCann A."/>
            <person name="Guo C."/>
            <person name="Argimon S."/>
            <person name="Zhang W."/>
            <person name="Yang X."/>
            <person name="Jeffery I.B."/>
            <person name="Cooney J.C."/>
            <person name="Kagawa T.F."/>
            <person name="Liu W."/>
            <person name="Song Y."/>
            <person name="Salvetti E."/>
            <person name="Wrobel A."/>
            <person name="Rasinkangas P."/>
            <person name="Parkhill J."/>
            <person name="Rea M.C."/>
            <person name="O'Sullivan O."/>
            <person name="Ritari J."/>
            <person name="Douillard F.P."/>
            <person name="Paul Ross R."/>
            <person name="Yang R."/>
            <person name="Briner A.E."/>
            <person name="Felis G.E."/>
            <person name="de Vos W.M."/>
            <person name="Barrangou R."/>
            <person name="Klaenhammer T.R."/>
            <person name="Caufield P.W."/>
            <person name="Cui Y."/>
            <person name="Zhang H."/>
            <person name="O'Toole P.W."/>
        </authorList>
    </citation>
    <scope>NUCLEOTIDE SEQUENCE [LARGE SCALE GENOMIC DNA]</scope>
    <source>
        <strain evidence="6 7">DSM 21051</strain>
    </source>
</reference>
<protein>
    <recommendedName>
        <fullName evidence="5">DNA methylase N-4/N-6 domain-containing protein</fullName>
    </recommendedName>
</protein>
<feature type="domain" description="DNA methylase N-4/N-6" evidence="5">
    <location>
        <begin position="127"/>
        <end position="338"/>
    </location>
</feature>
<dbReference type="OrthoDB" id="9800801at2"/>